<dbReference type="RefSeq" id="WP_117605104.1">
    <property type="nucleotide sequence ID" value="NZ_CAXVJN010000017.1"/>
</dbReference>
<evidence type="ECO:0000256" key="8">
    <source>
        <dbReference type="ARBA" id="ARBA00022833"/>
    </source>
</evidence>
<evidence type="ECO:0000256" key="10">
    <source>
        <dbReference type="ARBA" id="ARBA00023049"/>
    </source>
</evidence>
<evidence type="ECO:0000256" key="3">
    <source>
        <dbReference type="ARBA" id="ARBA00007931"/>
    </source>
</evidence>
<dbReference type="GO" id="GO:0046872">
    <property type="term" value="F:metal ion binding"/>
    <property type="evidence" value="ECO:0007669"/>
    <property type="project" value="UniProtKB-KW"/>
</dbReference>
<evidence type="ECO:0000256" key="9">
    <source>
        <dbReference type="ARBA" id="ARBA00022989"/>
    </source>
</evidence>
<comment type="similarity">
    <text evidence="3">Belongs to the peptidase M50B family.</text>
</comment>
<proteinExistence type="inferred from homology"/>
<dbReference type="PANTHER" id="PTHR39188">
    <property type="entry name" value="MEMBRANE-ASSOCIATED ZINC METALLOPROTEASE M50B"/>
    <property type="match status" value="1"/>
</dbReference>
<keyword evidence="10" id="KW-0482">Metalloprotease</keyword>
<keyword evidence="4" id="KW-0645">Protease</keyword>
<evidence type="ECO:0000313" key="14">
    <source>
        <dbReference type="EMBL" id="RGO08759.1"/>
    </source>
</evidence>
<feature type="transmembrane region" description="Helical" evidence="12">
    <location>
        <begin position="159"/>
        <end position="180"/>
    </location>
</feature>
<dbReference type="EMBL" id="QSVF01000019">
    <property type="protein sequence ID" value="RGO08759.1"/>
    <property type="molecule type" value="Genomic_DNA"/>
</dbReference>
<feature type="transmembrane region" description="Helical" evidence="12">
    <location>
        <begin position="83"/>
        <end position="104"/>
    </location>
</feature>
<dbReference type="PANTHER" id="PTHR39188:SF3">
    <property type="entry name" value="STAGE IV SPORULATION PROTEIN FB"/>
    <property type="match status" value="1"/>
</dbReference>
<evidence type="ECO:0000259" key="13">
    <source>
        <dbReference type="Pfam" id="PF02163"/>
    </source>
</evidence>
<dbReference type="GO" id="GO:0016020">
    <property type="term" value="C:membrane"/>
    <property type="evidence" value="ECO:0007669"/>
    <property type="project" value="UniProtKB-SubCell"/>
</dbReference>
<name>A0A3E5FP89_9FIRM</name>
<keyword evidence="5 12" id="KW-0812">Transmembrane</keyword>
<comment type="caution">
    <text evidence="14">The sequence shown here is derived from an EMBL/GenBank/DDBJ whole genome shotgun (WGS) entry which is preliminary data.</text>
</comment>
<evidence type="ECO:0000256" key="11">
    <source>
        <dbReference type="ARBA" id="ARBA00023136"/>
    </source>
</evidence>
<gene>
    <name evidence="14" type="ORF">DXB31_08195</name>
</gene>
<keyword evidence="6" id="KW-0479">Metal-binding</keyword>
<keyword evidence="8" id="KW-0862">Zinc</keyword>
<evidence type="ECO:0000256" key="7">
    <source>
        <dbReference type="ARBA" id="ARBA00022801"/>
    </source>
</evidence>
<evidence type="ECO:0000256" key="2">
    <source>
        <dbReference type="ARBA" id="ARBA00004141"/>
    </source>
</evidence>
<feature type="domain" description="Peptidase M50" evidence="13">
    <location>
        <begin position="36"/>
        <end position="104"/>
    </location>
</feature>
<evidence type="ECO:0000256" key="12">
    <source>
        <dbReference type="SAM" id="Phobius"/>
    </source>
</evidence>
<dbReference type="Proteomes" id="UP000261087">
    <property type="component" value="Unassembled WGS sequence"/>
</dbReference>
<keyword evidence="11 12" id="KW-0472">Membrane</keyword>
<evidence type="ECO:0000256" key="1">
    <source>
        <dbReference type="ARBA" id="ARBA00001947"/>
    </source>
</evidence>
<sequence>MKSIKGWSDWYVHPFTLVYLFVSIVNNDFYRYFSALVIVCIHEYGHYYFAKKFKFEIDKVEIFPFGAFLSLNDFGLHHICQELIMLLGGLSVHLPLHIIIIKIFTDSSYLLEVNKLVFVFNLLPIYPLDGSKIILLLLSLFKDYYQAIKLQIKISLLSLSILIVLYNEMSYLLVYFYLLYANYEYIKEFRFMIIRLFLKRLEGNDYKLYKINKKICFYRPYNNVYVIDGYTFKENQMLEKLIKNLKTN</sequence>
<evidence type="ECO:0000313" key="15">
    <source>
        <dbReference type="Proteomes" id="UP000261087"/>
    </source>
</evidence>
<keyword evidence="7" id="KW-0378">Hydrolase</keyword>
<feature type="transmembrane region" description="Helical" evidence="12">
    <location>
        <begin position="29"/>
        <end position="49"/>
    </location>
</feature>
<protein>
    <submittedName>
        <fullName evidence="14">Stage IV sporulation protein</fullName>
    </submittedName>
</protein>
<dbReference type="InterPro" id="IPR008915">
    <property type="entry name" value="Peptidase_M50"/>
</dbReference>
<accession>A0A3E5FP89</accession>
<feature type="transmembrane region" description="Helical" evidence="12">
    <location>
        <begin position="116"/>
        <end position="138"/>
    </location>
</feature>
<organism evidence="14 15">
    <name type="scientific">Thomasclavelia spiroformis</name>
    <dbReference type="NCBI Taxonomy" id="29348"/>
    <lineage>
        <taxon>Bacteria</taxon>
        <taxon>Bacillati</taxon>
        <taxon>Bacillota</taxon>
        <taxon>Erysipelotrichia</taxon>
        <taxon>Erysipelotrichales</taxon>
        <taxon>Coprobacillaceae</taxon>
        <taxon>Thomasclavelia</taxon>
    </lineage>
</organism>
<dbReference type="Pfam" id="PF02163">
    <property type="entry name" value="Peptidase_M50"/>
    <property type="match status" value="1"/>
</dbReference>
<evidence type="ECO:0000256" key="6">
    <source>
        <dbReference type="ARBA" id="ARBA00022723"/>
    </source>
</evidence>
<dbReference type="GO" id="GO:0006508">
    <property type="term" value="P:proteolysis"/>
    <property type="evidence" value="ECO:0007669"/>
    <property type="project" value="UniProtKB-KW"/>
</dbReference>
<keyword evidence="9 12" id="KW-1133">Transmembrane helix</keyword>
<reference evidence="14 15" key="1">
    <citation type="submission" date="2018-08" db="EMBL/GenBank/DDBJ databases">
        <title>A genome reference for cultivated species of the human gut microbiota.</title>
        <authorList>
            <person name="Zou Y."/>
            <person name="Xue W."/>
            <person name="Luo G."/>
        </authorList>
    </citation>
    <scope>NUCLEOTIDE SEQUENCE [LARGE SCALE GENOMIC DNA]</scope>
    <source>
        <strain evidence="14 15">OM02-6</strain>
    </source>
</reference>
<comment type="subcellular location">
    <subcellularLocation>
        <location evidence="2">Membrane</location>
        <topology evidence="2">Multi-pass membrane protein</topology>
    </subcellularLocation>
</comment>
<evidence type="ECO:0000256" key="5">
    <source>
        <dbReference type="ARBA" id="ARBA00022692"/>
    </source>
</evidence>
<dbReference type="GO" id="GO:0008237">
    <property type="term" value="F:metallopeptidase activity"/>
    <property type="evidence" value="ECO:0007669"/>
    <property type="project" value="UniProtKB-KW"/>
</dbReference>
<evidence type="ECO:0000256" key="4">
    <source>
        <dbReference type="ARBA" id="ARBA00022670"/>
    </source>
</evidence>
<comment type="cofactor">
    <cofactor evidence="1">
        <name>Zn(2+)</name>
        <dbReference type="ChEBI" id="CHEBI:29105"/>
    </cofactor>
</comment>
<dbReference type="AlphaFoldDB" id="A0A3E5FP89"/>